<feature type="compositionally biased region" description="Low complexity" evidence="1">
    <location>
        <begin position="83"/>
        <end position="94"/>
    </location>
</feature>
<dbReference type="EMBL" id="JBBPBN010000020">
    <property type="protein sequence ID" value="KAK9017121.1"/>
    <property type="molecule type" value="Genomic_DNA"/>
</dbReference>
<feature type="chain" id="PRO_5046853462" evidence="2">
    <location>
        <begin position="25"/>
        <end position="109"/>
    </location>
</feature>
<keyword evidence="2" id="KW-0732">Signal</keyword>
<dbReference type="Proteomes" id="UP001396334">
    <property type="component" value="Unassembled WGS sequence"/>
</dbReference>
<feature type="signal peptide" evidence="2">
    <location>
        <begin position="1"/>
        <end position="24"/>
    </location>
</feature>
<gene>
    <name evidence="3" type="ORF">V6N11_079605</name>
</gene>
<proteinExistence type="predicted"/>
<organism evidence="3 4">
    <name type="scientific">Hibiscus sabdariffa</name>
    <name type="common">roselle</name>
    <dbReference type="NCBI Taxonomy" id="183260"/>
    <lineage>
        <taxon>Eukaryota</taxon>
        <taxon>Viridiplantae</taxon>
        <taxon>Streptophyta</taxon>
        <taxon>Embryophyta</taxon>
        <taxon>Tracheophyta</taxon>
        <taxon>Spermatophyta</taxon>
        <taxon>Magnoliopsida</taxon>
        <taxon>eudicotyledons</taxon>
        <taxon>Gunneridae</taxon>
        <taxon>Pentapetalae</taxon>
        <taxon>rosids</taxon>
        <taxon>malvids</taxon>
        <taxon>Malvales</taxon>
        <taxon>Malvaceae</taxon>
        <taxon>Malvoideae</taxon>
        <taxon>Hibiscus</taxon>
    </lineage>
</organism>
<evidence type="ECO:0000256" key="2">
    <source>
        <dbReference type="SAM" id="SignalP"/>
    </source>
</evidence>
<evidence type="ECO:0000313" key="4">
    <source>
        <dbReference type="Proteomes" id="UP001396334"/>
    </source>
</evidence>
<sequence>MASAGLKVMMIAMVIIMLGHEAHANNCMKDCNDSCDSAWCHIQCEWKCIRSNAASFFGPMNAQSLHAVPSAMHFPSPSPSPSPLSLSSASASPLGQPGGQLKNGMVIAN</sequence>
<accession>A0ABR2RWF0</accession>
<keyword evidence="4" id="KW-1185">Reference proteome</keyword>
<evidence type="ECO:0000256" key="1">
    <source>
        <dbReference type="SAM" id="MobiDB-lite"/>
    </source>
</evidence>
<reference evidence="3 4" key="1">
    <citation type="journal article" date="2024" name="G3 (Bethesda)">
        <title>Genome assembly of Hibiscus sabdariffa L. provides insights into metabolisms of medicinal natural products.</title>
        <authorList>
            <person name="Kim T."/>
        </authorList>
    </citation>
    <scope>NUCLEOTIDE SEQUENCE [LARGE SCALE GENOMIC DNA]</scope>
    <source>
        <strain evidence="3">TK-2024</strain>
        <tissue evidence="3">Old leaves</tissue>
    </source>
</reference>
<name>A0ABR2RWF0_9ROSI</name>
<evidence type="ECO:0000313" key="3">
    <source>
        <dbReference type="EMBL" id="KAK9017121.1"/>
    </source>
</evidence>
<protein>
    <submittedName>
        <fullName evidence="3">Uncharacterized protein</fullName>
    </submittedName>
</protein>
<feature type="region of interest" description="Disordered" evidence="1">
    <location>
        <begin position="71"/>
        <end position="109"/>
    </location>
</feature>
<comment type="caution">
    <text evidence="3">The sequence shown here is derived from an EMBL/GenBank/DDBJ whole genome shotgun (WGS) entry which is preliminary data.</text>
</comment>